<evidence type="ECO:0000313" key="6">
    <source>
        <dbReference type="Proteomes" id="UP000256690"/>
    </source>
</evidence>
<reference evidence="5 6" key="1">
    <citation type="journal article" date="2018" name="IMA Fungus">
        <title>IMA Genome-F 9: Draft genome sequence of Annulohypoxylon stygium, Aspergillus mulundensis, Berkeleyomyces basicola (syn. Thielaviopsis basicola), Ceratocystis smalleyi, two Cercospora beticola strains, Coleophoma cylindrospora, Fusarium fracticaudum, Phialophora cf. hyalina, and Morchella septimelata.</title>
        <authorList>
            <person name="Wingfield B.D."/>
            <person name="Bills G.F."/>
            <person name="Dong Y."/>
            <person name="Huang W."/>
            <person name="Nel W.J."/>
            <person name="Swalarsk-Parry B.S."/>
            <person name="Vaghefi N."/>
            <person name="Wilken P.M."/>
            <person name="An Z."/>
            <person name="de Beer Z.W."/>
            <person name="De Vos L."/>
            <person name="Chen L."/>
            <person name="Duong T.A."/>
            <person name="Gao Y."/>
            <person name="Hammerbacher A."/>
            <person name="Kikkert J.R."/>
            <person name="Li Y."/>
            <person name="Li H."/>
            <person name="Li K."/>
            <person name="Li Q."/>
            <person name="Liu X."/>
            <person name="Ma X."/>
            <person name="Naidoo K."/>
            <person name="Pethybridge S.J."/>
            <person name="Sun J."/>
            <person name="Steenkamp E.T."/>
            <person name="van der Nest M.A."/>
            <person name="van Wyk S."/>
            <person name="Wingfield M.J."/>
            <person name="Xiong C."/>
            <person name="Yue Q."/>
            <person name="Zhang X."/>
        </authorList>
    </citation>
    <scope>NUCLEOTIDE SEQUENCE [LARGE SCALE GENOMIC DNA]</scope>
    <source>
        <strain evidence="5 6">DSM 5745</strain>
    </source>
</reference>
<gene>
    <name evidence="5" type="ORF">DSM5745_01741</name>
</gene>
<dbReference type="AlphaFoldDB" id="A0A3D8SUJ2"/>
<keyword evidence="2" id="KW-0479">Metal-binding</keyword>
<dbReference type="InterPro" id="IPR050987">
    <property type="entry name" value="AtrR-like"/>
</dbReference>
<evidence type="ECO:0000256" key="2">
    <source>
        <dbReference type="ARBA" id="ARBA00022723"/>
    </source>
</evidence>
<dbReference type="RefSeq" id="XP_026606920.1">
    <property type="nucleotide sequence ID" value="XM_026743757.1"/>
</dbReference>
<dbReference type="PANTHER" id="PTHR46910:SF3">
    <property type="entry name" value="HALOTOLERANCE PROTEIN 9-RELATED"/>
    <property type="match status" value="1"/>
</dbReference>
<evidence type="ECO:0008006" key="7">
    <source>
        <dbReference type="Google" id="ProtNLM"/>
    </source>
</evidence>
<keyword evidence="3" id="KW-0238">DNA-binding</keyword>
<keyword evidence="4" id="KW-0539">Nucleus</keyword>
<dbReference type="GeneID" id="38112111"/>
<dbReference type="GO" id="GO:0003677">
    <property type="term" value="F:DNA binding"/>
    <property type="evidence" value="ECO:0007669"/>
    <property type="project" value="UniProtKB-KW"/>
</dbReference>
<evidence type="ECO:0000256" key="4">
    <source>
        <dbReference type="ARBA" id="ARBA00023242"/>
    </source>
</evidence>
<dbReference type="Proteomes" id="UP000256690">
    <property type="component" value="Unassembled WGS sequence"/>
</dbReference>
<dbReference type="PANTHER" id="PTHR46910">
    <property type="entry name" value="TRANSCRIPTION FACTOR PDR1"/>
    <property type="match status" value="1"/>
</dbReference>
<accession>A0A3D8SUJ2</accession>
<sequence>MTKVRKIGRTEVACAECRRRKLKVAVFSSISAGSQLTTCSVKEHDRVALGVKINNSNVFIRRLMAVAGSRYDLMKRIEILEEKLRSVSTTPLNSGDDSAIAMDRQKEQESPSQRTAVDEGVPVDILSTHALTEASDSEIGYFGECHHSHLAKSLTASKGPTSNYAMFRLLSKIFAQTMMMYLPASGAAQGLDPCHHCAQRHYEASNAGNDSAIAAAAPANSELYALPQKDDAATLLNGKPALLEEYHKSVDQQPPRFRKVLLALLNIVWAHAAASLGSPRQETFYERSVALLDSRTLERPSYELVQTLLLMVEYKQNHRRSISSYTTHALCVKAAFHIGLQSLAAARKPDENILRWRLVMGLTQGRPFLIPQSHNVVNDEIPSPNISDLYVAKVVASHPIIEQAVEALYNGNLERAEPPRMQTLSQWADLSWQIDVWSDSLALVGALISPFELSAPSKGTDGRVAARVHLSIQYYRMRMLVNFPLISQFLLSREGTSLGPRTTDHMRQSLSQIVQDDGDAVGKLRGIISALSNADDGFTSSFAKRLLVFRAPRGMGRV</sequence>
<evidence type="ECO:0000256" key="3">
    <source>
        <dbReference type="ARBA" id="ARBA00023125"/>
    </source>
</evidence>
<comment type="caution">
    <text evidence="5">The sequence shown here is derived from an EMBL/GenBank/DDBJ whole genome shotgun (WGS) entry which is preliminary data.</text>
</comment>
<comment type="subcellular location">
    <subcellularLocation>
        <location evidence="1">Nucleus</location>
    </subcellularLocation>
</comment>
<name>A0A3D8SUJ2_9EURO</name>
<protein>
    <recommendedName>
        <fullName evidence="7">Transcription factor domain-containing protein</fullName>
    </recommendedName>
</protein>
<evidence type="ECO:0000256" key="1">
    <source>
        <dbReference type="ARBA" id="ARBA00004123"/>
    </source>
</evidence>
<organism evidence="5 6">
    <name type="scientific">Aspergillus mulundensis</name>
    <dbReference type="NCBI Taxonomy" id="1810919"/>
    <lineage>
        <taxon>Eukaryota</taxon>
        <taxon>Fungi</taxon>
        <taxon>Dikarya</taxon>
        <taxon>Ascomycota</taxon>
        <taxon>Pezizomycotina</taxon>
        <taxon>Eurotiomycetes</taxon>
        <taxon>Eurotiomycetidae</taxon>
        <taxon>Eurotiales</taxon>
        <taxon>Aspergillaceae</taxon>
        <taxon>Aspergillus</taxon>
        <taxon>Aspergillus subgen. Nidulantes</taxon>
    </lineage>
</organism>
<evidence type="ECO:0000313" key="5">
    <source>
        <dbReference type="EMBL" id="RDW89966.1"/>
    </source>
</evidence>
<proteinExistence type="predicted"/>
<dbReference type="EMBL" id="PVWQ01000002">
    <property type="protein sequence ID" value="RDW89966.1"/>
    <property type="molecule type" value="Genomic_DNA"/>
</dbReference>
<dbReference type="CDD" id="cd12148">
    <property type="entry name" value="fungal_TF_MHR"/>
    <property type="match status" value="1"/>
</dbReference>
<dbReference type="GO" id="GO:0003700">
    <property type="term" value="F:DNA-binding transcription factor activity"/>
    <property type="evidence" value="ECO:0007669"/>
    <property type="project" value="InterPro"/>
</dbReference>
<dbReference type="GO" id="GO:0046872">
    <property type="term" value="F:metal ion binding"/>
    <property type="evidence" value="ECO:0007669"/>
    <property type="project" value="UniProtKB-KW"/>
</dbReference>
<dbReference type="GO" id="GO:0005634">
    <property type="term" value="C:nucleus"/>
    <property type="evidence" value="ECO:0007669"/>
    <property type="project" value="UniProtKB-SubCell"/>
</dbReference>
<keyword evidence="6" id="KW-1185">Reference proteome</keyword>
<dbReference type="OrthoDB" id="3364175at2759"/>